<reference evidence="2 3" key="1">
    <citation type="submission" date="2019-03" db="EMBL/GenBank/DDBJ databases">
        <title>Genomic Encyclopedia of Type Strains, Phase IV (KMG-IV): sequencing the most valuable type-strain genomes for metagenomic binning, comparative biology and taxonomic classification.</title>
        <authorList>
            <person name="Goeker M."/>
        </authorList>
    </citation>
    <scope>NUCLEOTIDE SEQUENCE [LARGE SCALE GENOMIC DNA]</scope>
    <source>
        <strain evidence="2 3">DSM 45765</strain>
    </source>
</reference>
<name>A0A4R2QL03_9PSEU</name>
<dbReference type="Proteomes" id="UP000294911">
    <property type="component" value="Unassembled WGS sequence"/>
</dbReference>
<keyword evidence="1" id="KW-0472">Membrane</keyword>
<dbReference type="RefSeq" id="WP_132878445.1">
    <property type="nucleotide sequence ID" value="NZ_SLXQ01000008.1"/>
</dbReference>
<organism evidence="2 3">
    <name type="scientific">Tamaricihabitans halophyticus</name>
    <dbReference type="NCBI Taxonomy" id="1262583"/>
    <lineage>
        <taxon>Bacteria</taxon>
        <taxon>Bacillati</taxon>
        <taxon>Actinomycetota</taxon>
        <taxon>Actinomycetes</taxon>
        <taxon>Pseudonocardiales</taxon>
        <taxon>Pseudonocardiaceae</taxon>
        <taxon>Tamaricihabitans</taxon>
    </lineage>
</organism>
<keyword evidence="1" id="KW-1133">Transmembrane helix</keyword>
<dbReference type="EMBL" id="SLXQ01000008">
    <property type="protein sequence ID" value="TCP50150.1"/>
    <property type="molecule type" value="Genomic_DNA"/>
</dbReference>
<dbReference type="OrthoDB" id="5191298at2"/>
<sequence length="166" mass="18246">MVTWLFVAFGVAIGSALLPLVSVELFVIGLASQRPDIPWLAIGLVVAGGQLAGKVPYYYAGRGTIRLPAWLRRGPRPLSARRIRWQLRFKRVRARLEAIRERCHRQPAWMVTTMGFSSVSGLPPFMATTILAGYVGMRLSTFLTTGYVGRAIRFCALAACPGLLIA</sequence>
<comment type="caution">
    <text evidence="2">The sequence shown here is derived from an EMBL/GenBank/DDBJ whole genome shotgun (WGS) entry which is preliminary data.</text>
</comment>
<feature type="transmembrane region" description="Helical" evidence="1">
    <location>
        <begin position="6"/>
        <end position="31"/>
    </location>
</feature>
<protein>
    <submittedName>
        <fullName evidence="2">Membrane protein YqaA with SNARE-associated domain</fullName>
    </submittedName>
</protein>
<evidence type="ECO:0000256" key="1">
    <source>
        <dbReference type="SAM" id="Phobius"/>
    </source>
</evidence>
<evidence type="ECO:0000313" key="2">
    <source>
        <dbReference type="EMBL" id="TCP50150.1"/>
    </source>
</evidence>
<keyword evidence="3" id="KW-1185">Reference proteome</keyword>
<proteinExistence type="predicted"/>
<accession>A0A4R2QL03</accession>
<feature type="transmembrane region" description="Helical" evidence="1">
    <location>
        <begin position="108"/>
        <end position="135"/>
    </location>
</feature>
<keyword evidence="1" id="KW-0812">Transmembrane</keyword>
<evidence type="ECO:0000313" key="3">
    <source>
        <dbReference type="Proteomes" id="UP000294911"/>
    </source>
</evidence>
<dbReference type="AlphaFoldDB" id="A0A4R2QL03"/>
<gene>
    <name evidence="2" type="ORF">EV191_108240</name>
</gene>